<evidence type="ECO:0000256" key="3">
    <source>
        <dbReference type="ARBA" id="ARBA00010515"/>
    </source>
</evidence>
<dbReference type="GO" id="GO:0005886">
    <property type="term" value="C:plasma membrane"/>
    <property type="evidence" value="ECO:0007669"/>
    <property type="project" value="UniProtKB-SubCell"/>
</dbReference>
<feature type="active site" evidence="23">
    <location>
        <position position="390"/>
    </location>
</feature>
<reference evidence="26 27" key="1">
    <citation type="journal article" date="2014" name="Nat. Genet.">
        <title>Whole-genome sequence of a flatfish provides insights into ZW sex chromosome evolution and adaptation to a benthic lifestyle.</title>
        <authorList>
            <person name="Chen S."/>
            <person name="Zhang G."/>
            <person name="Shao C."/>
            <person name="Huang Q."/>
            <person name="Liu G."/>
            <person name="Zhang P."/>
            <person name="Song W."/>
            <person name="An N."/>
            <person name="Chalopin D."/>
            <person name="Volff J.N."/>
            <person name="Hong Y."/>
            <person name="Li Q."/>
            <person name="Sha Z."/>
            <person name="Zhou H."/>
            <person name="Xie M."/>
            <person name="Yu Q."/>
            <person name="Liu Y."/>
            <person name="Xiang H."/>
            <person name="Wang N."/>
            <person name="Wu K."/>
            <person name="Yang C."/>
            <person name="Zhou Q."/>
            <person name="Liao X."/>
            <person name="Yang L."/>
            <person name="Hu Q."/>
            <person name="Zhang J."/>
            <person name="Meng L."/>
            <person name="Jin L."/>
            <person name="Tian Y."/>
            <person name="Lian J."/>
            <person name="Yang J."/>
            <person name="Miao G."/>
            <person name="Liu S."/>
            <person name="Liang Z."/>
            <person name="Yan F."/>
            <person name="Li Y."/>
            <person name="Sun B."/>
            <person name="Zhang H."/>
            <person name="Zhang J."/>
            <person name="Zhu Y."/>
            <person name="Du M."/>
            <person name="Zhao Y."/>
            <person name="Schartl M."/>
            <person name="Tang Q."/>
            <person name="Wang J."/>
        </authorList>
    </citation>
    <scope>NUCLEOTIDE SEQUENCE</scope>
</reference>
<dbReference type="PANTHER" id="PTHR48081">
    <property type="entry name" value="AB HYDROLASE SUPERFAMILY PROTEIN C4A8.06C"/>
    <property type="match status" value="1"/>
</dbReference>
<evidence type="ECO:0000256" key="1">
    <source>
        <dbReference type="ARBA" id="ARBA00004144"/>
    </source>
</evidence>
<evidence type="ECO:0000256" key="11">
    <source>
        <dbReference type="ARBA" id="ARBA00022989"/>
    </source>
</evidence>
<dbReference type="OrthoDB" id="408631at2759"/>
<keyword evidence="24" id="KW-0732">Signal</keyword>
<dbReference type="KEGG" id="csem:103378966"/>
<evidence type="ECO:0000256" key="20">
    <source>
        <dbReference type="ARBA" id="ARBA00047653"/>
    </source>
</evidence>
<comment type="catalytic activity">
    <reaction evidence="22">
        <text>a 1-O-alkyl-2-acetyl-sn-glycerol + H2O = a 1-O-alkyl-sn-glycerol + acetate + H(+)</text>
        <dbReference type="Rhea" id="RHEA:11552"/>
        <dbReference type="ChEBI" id="CHEBI:15377"/>
        <dbReference type="ChEBI" id="CHEBI:15378"/>
        <dbReference type="ChEBI" id="CHEBI:15850"/>
        <dbReference type="ChEBI" id="CHEBI:16291"/>
        <dbReference type="ChEBI" id="CHEBI:30089"/>
        <dbReference type="EC" id="3.1.1.71"/>
    </reaction>
    <physiologicalReaction direction="left-to-right" evidence="22">
        <dbReference type="Rhea" id="RHEA:11553"/>
    </physiologicalReaction>
</comment>
<dbReference type="InParanoid" id="A0A3P8UQ24"/>
<evidence type="ECO:0000256" key="13">
    <source>
        <dbReference type="ARBA" id="ARBA00023136"/>
    </source>
</evidence>
<evidence type="ECO:0000256" key="19">
    <source>
        <dbReference type="ARBA" id="ARBA00044256"/>
    </source>
</evidence>
<feature type="active site" evidence="23">
    <location>
        <position position="202"/>
    </location>
</feature>
<dbReference type="GeneTree" id="ENSGT00940000156699"/>
<dbReference type="Pfam" id="PF07859">
    <property type="entry name" value="Abhydrolase_3"/>
    <property type="match status" value="2"/>
</dbReference>
<dbReference type="AlphaFoldDB" id="A0A3P8UQ24"/>
<dbReference type="PANTHER" id="PTHR48081:SF29">
    <property type="entry name" value="NEUTRAL CHOLESTEROL ESTER HYDROLASE 1"/>
    <property type="match status" value="1"/>
</dbReference>
<sequence length="420" mass="46717">MMRLRPLVLCVLLALAVAYYVYTPLPENIQEPWKLMVVSAGLRTSLHLASLIHWLGCDHYIRSIRQLSDSFPGLTNVGDSNESGGGVVPGVKVSDTTFAGVPVRVYEPPAGGEGHLRRGLMYFRGGDWFLGGVERPSNDALNHMISDELNTVVVSVEYRLPPDVHFPVPFVDCLTAAKHFLSPEVLAKYSIDPERVAVAGASLGGNLAAAVAQEISTDDSISVKFSIQALIYPMLQALDFNTPSYWQNQDVPLLYRPFVVSFWLQYLGADTSLQPQLLVNNHSSPHNSAITRELRARYDWTVLLPFKHKKNHKPVMTKKGSPGLLKEVPALLDVRASPLLAGTEVLAKCPRTYVITCENDVLRDDGLMYARRLQDTGVTVTNVHYEEGFHGCFSFTVWPLEFDVGRRAVRGYINWLQNNL</sequence>
<evidence type="ECO:0000256" key="14">
    <source>
        <dbReference type="ARBA" id="ARBA00023180"/>
    </source>
</evidence>
<evidence type="ECO:0000256" key="24">
    <source>
        <dbReference type="SAM" id="SignalP"/>
    </source>
</evidence>
<reference evidence="26" key="2">
    <citation type="submission" date="2025-08" db="UniProtKB">
        <authorList>
            <consortium name="Ensembl"/>
        </authorList>
    </citation>
    <scope>IDENTIFICATION</scope>
</reference>
<name>A0A3P8UQ24_CYNSE</name>
<dbReference type="PIRSF" id="PIRSF037251">
    <property type="entry name" value="Arylacetamide_deacetylase"/>
    <property type="match status" value="1"/>
</dbReference>
<dbReference type="GeneID" id="103378966"/>
<comment type="similarity">
    <text evidence="3">Belongs to the 'GDXG' lipolytic enzyme family.</text>
</comment>
<dbReference type="GO" id="GO:0016042">
    <property type="term" value="P:lipid catabolic process"/>
    <property type="evidence" value="ECO:0007669"/>
    <property type="project" value="UniProtKB-KW"/>
</dbReference>
<comment type="catalytic activity">
    <reaction evidence="15">
        <text>1-O-hexadecyl-2-acetyl-sn-glycerol + H2O = 1-O-hexadecyl-sn-glycerol + acetate + H(+)</text>
        <dbReference type="Rhea" id="RHEA:38563"/>
        <dbReference type="ChEBI" id="CHEBI:15377"/>
        <dbReference type="ChEBI" id="CHEBI:15378"/>
        <dbReference type="ChEBI" id="CHEBI:30089"/>
        <dbReference type="ChEBI" id="CHEBI:34115"/>
        <dbReference type="ChEBI" id="CHEBI:75936"/>
    </reaction>
    <physiologicalReaction direction="left-to-right" evidence="15">
        <dbReference type="Rhea" id="RHEA:38564"/>
    </physiologicalReaction>
</comment>
<feature type="signal peptide" evidence="24">
    <location>
        <begin position="1"/>
        <end position="18"/>
    </location>
</feature>
<feature type="chain" id="PRO_5018235850" description="Neutral cholesterol ester hydrolase 1" evidence="24">
    <location>
        <begin position="19"/>
        <end position="420"/>
    </location>
</feature>
<feature type="domain" description="Alpha/beta hydrolase fold-3" evidence="25">
    <location>
        <begin position="120"/>
        <end position="277"/>
    </location>
</feature>
<keyword evidence="8" id="KW-0492">Microsome</keyword>
<evidence type="ECO:0000256" key="4">
    <source>
        <dbReference type="ARBA" id="ARBA00022475"/>
    </source>
</evidence>
<feature type="active site" evidence="23">
    <location>
        <position position="360"/>
    </location>
</feature>
<evidence type="ECO:0000256" key="7">
    <source>
        <dbReference type="ARBA" id="ARBA00022824"/>
    </source>
</evidence>
<evidence type="ECO:0000256" key="5">
    <source>
        <dbReference type="ARBA" id="ARBA00022692"/>
    </source>
</evidence>
<accession>A0A3P8UQ24</accession>
<keyword evidence="13" id="KW-0472">Membrane</keyword>
<dbReference type="SUPFAM" id="SSF53474">
    <property type="entry name" value="alpha/beta-Hydrolases"/>
    <property type="match status" value="1"/>
</dbReference>
<dbReference type="GO" id="GO:0047378">
    <property type="term" value="F:acetylalkylglycerol acetylhydrolase activity"/>
    <property type="evidence" value="ECO:0007669"/>
    <property type="project" value="UniProtKB-EC"/>
</dbReference>
<dbReference type="Ensembl" id="ENSCSET00000005342.1">
    <property type="protein sequence ID" value="ENSCSEP00000005283.1"/>
    <property type="gene ID" value="ENSCSEG00000003410.1"/>
</dbReference>
<keyword evidence="7" id="KW-0256">Endoplasmic reticulum</keyword>
<keyword evidence="9" id="KW-0442">Lipid degradation</keyword>
<evidence type="ECO:0000256" key="10">
    <source>
        <dbReference type="ARBA" id="ARBA00022968"/>
    </source>
</evidence>
<feature type="domain" description="Alpha/beta hydrolase fold-3" evidence="25">
    <location>
        <begin position="330"/>
        <end position="393"/>
    </location>
</feature>
<reference evidence="26" key="3">
    <citation type="submission" date="2025-09" db="UniProtKB">
        <authorList>
            <consortium name="Ensembl"/>
        </authorList>
    </citation>
    <scope>IDENTIFICATION</scope>
</reference>
<comment type="subcellular location">
    <subcellularLocation>
        <location evidence="2">Cell membrane</location>
        <topology evidence="2">Single-pass type II membrane protein</topology>
    </subcellularLocation>
    <subcellularLocation>
        <location evidence="1">Microsome</location>
    </subcellularLocation>
</comment>
<dbReference type="OMA" id="KCPRAYV"/>
<evidence type="ECO:0000259" key="25">
    <source>
        <dbReference type="Pfam" id="PF07859"/>
    </source>
</evidence>
<comment type="catalytic activity">
    <reaction evidence="20">
        <text>cholesteryl (9Z-octadecenoate) + H2O = cholesterol + (9Z)-octadecenoate + H(+)</text>
        <dbReference type="Rhea" id="RHEA:33875"/>
        <dbReference type="ChEBI" id="CHEBI:15377"/>
        <dbReference type="ChEBI" id="CHEBI:15378"/>
        <dbReference type="ChEBI" id="CHEBI:16113"/>
        <dbReference type="ChEBI" id="CHEBI:30823"/>
        <dbReference type="ChEBI" id="CHEBI:46898"/>
    </reaction>
    <physiologicalReaction direction="left-to-right" evidence="20">
        <dbReference type="Rhea" id="RHEA:33876"/>
    </physiologicalReaction>
</comment>
<comment type="catalytic activity">
    <reaction evidence="21">
        <text>a cholesterol ester + H2O = cholesterol + a fatty acid + H(+)</text>
        <dbReference type="Rhea" id="RHEA:36403"/>
        <dbReference type="ChEBI" id="CHEBI:15377"/>
        <dbReference type="ChEBI" id="CHEBI:15378"/>
        <dbReference type="ChEBI" id="CHEBI:16113"/>
        <dbReference type="ChEBI" id="CHEBI:17002"/>
        <dbReference type="ChEBI" id="CHEBI:28868"/>
    </reaction>
    <physiologicalReaction direction="left-to-right" evidence="21">
        <dbReference type="Rhea" id="RHEA:36404"/>
    </physiologicalReaction>
</comment>
<evidence type="ECO:0000256" key="18">
    <source>
        <dbReference type="ARBA" id="ARBA00044219"/>
    </source>
</evidence>
<keyword evidence="27" id="KW-1185">Reference proteome</keyword>
<dbReference type="EC" id="3.1.1.71" evidence="16"/>
<protein>
    <recommendedName>
        <fullName evidence="17">Neutral cholesterol ester hydrolase 1</fullName>
        <ecNumber evidence="16">3.1.1.71</ecNumber>
    </recommendedName>
    <alternativeName>
        <fullName evidence="18">Acetylalkylglycerol acetylhydrolase</fullName>
    </alternativeName>
    <alternativeName>
        <fullName evidence="19">Arylacetamide deacetylase-like 1</fullName>
    </alternativeName>
</protein>
<dbReference type="InterPro" id="IPR013094">
    <property type="entry name" value="AB_hydrolase_3"/>
</dbReference>
<dbReference type="InterPro" id="IPR017157">
    <property type="entry name" value="Arylacetamide_deacetylase"/>
</dbReference>
<keyword evidence="14" id="KW-0325">Glycoprotein</keyword>
<evidence type="ECO:0000256" key="16">
    <source>
        <dbReference type="ARBA" id="ARBA00044060"/>
    </source>
</evidence>
<dbReference type="InterPro" id="IPR029058">
    <property type="entry name" value="AB_hydrolase_fold"/>
</dbReference>
<proteinExistence type="inferred from homology"/>
<evidence type="ECO:0000256" key="21">
    <source>
        <dbReference type="ARBA" id="ARBA00048913"/>
    </source>
</evidence>
<evidence type="ECO:0000313" key="26">
    <source>
        <dbReference type="Ensembl" id="ENSCSEP00000005283.1"/>
    </source>
</evidence>
<dbReference type="Gene3D" id="3.40.50.1820">
    <property type="entry name" value="alpha/beta hydrolase"/>
    <property type="match status" value="1"/>
</dbReference>
<dbReference type="RefSeq" id="XP_008308571.1">
    <property type="nucleotide sequence ID" value="XM_008310349.3"/>
</dbReference>
<organism evidence="26 27">
    <name type="scientific">Cynoglossus semilaevis</name>
    <name type="common">Tongue sole</name>
    <dbReference type="NCBI Taxonomy" id="244447"/>
    <lineage>
        <taxon>Eukaryota</taxon>
        <taxon>Metazoa</taxon>
        <taxon>Chordata</taxon>
        <taxon>Craniata</taxon>
        <taxon>Vertebrata</taxon>
        <taxon>Euteleostomi</taxon>
        <taxon>Actinopterygii</taxon>
        <taxon>Neopterygii</taxon>
        <taxon>Teleostei</taxon>
        <taxon>Neoteleostei</taxon>
        <taxon>Acanthomorphata</taxon>
        <taxon>Carangaria</taxon>
        <taxon>Pleuronectiformes</taxon>
        <taxon>Pleuronectoidei</taxon>
        <taxon>Cynoglossidae</taxon>
        <taxon>Cynoglossinae</taxon>
        <taxon>Cynoglossus</taxon>
    </lineage>
</organism>
<dbReference type="CTD" id="432374"/>
<keyword evidence="6" id="KW-0378">Hydrolase</keyword>
<evidence type="ECO:0000256" key="17">
    <source>
        <dbReference type="ARBA" id="ARBA00044162"/>
    </source>
</evidence>
<keyword evidence="11" id="KW-1133">Transmembrane helix</keyword>
<dbReference type="STRING" id="244447.ENSCSEP00000005283"/>
<evidence type="ECO:0000256" key="8">
    <source>
        <dbReference type="ARBA" id="ARBA00022848"/>
    </source>
</evidence>
<keyword evidence="10" id="KW-0735">Signal-anchor</keyword>
<keyword evidence="4" id="KW-1003">Cell membrane</keyword>
<evidence type="ECO:0000256" key="2">
    <source>
        <dbReference type="ARBA" id="ARBA00004401"/>
    </source>
</evidence>
<evidence type="ECO:0000256" key="22">
    <source>
        <dbReference type="ARBA" id="ARBA00049214"/>
    </source>
</evidence>
<keyword evidence="5" id="KW-0812">Transmembrane</keyword>
<dbReference type="Proteomes" id="UP000265120">
    <property type="component" value="Chromosome 1"/>
</dbReference>
<keyword evidence="12" id="KW-0443">Lipid metabolism</keyword>
<evidence type="ECO:0000256" key="6">
    <source>
        <dbReference type="ARBA" id="ARBA00022801"/>
    </source>
</evidence>
<evidence type="ECO:0000313" key="27">
    <source>
        <dbReference type="Proteomes" id="UP000265120"/>
    </source>
</evidence>
<evidence type="ECO:0000256" key="9">
    <source>
        <dbReference type="ARBA" id="ARBA00022963"/>
    </source>
</evidence>
<dbReference type="InterPro" id="IPR050300">
    <property type="entry name" value="GDXG_lipolytic_enzyme"/>
</dbReference>
<evidence type="ECO:0000256" key="12">
    <source>
        <dbReference type="ARBA" id="ARBA00023098"/>
    </source>
</evidence>
<evidence type="ECO:0000256" key="23">
    <source>
        <dbReference type="PIRSR" id="PIRSR037251-1"/>
    </source>
</evidence>
<evidence type="ECO:0000256" key="15">
    <source>
        <dbReference type="ARBA" id="ARBA00023406"/>
    </source>
</evidence>